<dbReference type="NCBIfam" id="NF002142">
    <property type="entry name" value="PRK00979.1-1"/>
    <property type="match status" value="1"/>
</dbReference>
<comment type="caution">
    <text evidence="4">The sequence shown here is derived from an EMBL/GenBank/DDBJ whole genome shotgun (WGS) entry which is preliminary data.</text>
</comment>
<evidence type="ECO:0000313" key="4">
    <source>
        <dbReference type="EMBL" id="HGI87805.1"/>
    </source>
</evidence>
<evidence type="ECO:0000256" key="2">
    <source>
        <dbReference type="ARBA" id="ARBA00022603"/>
    </source>
</evidence>
<dbReference type="GO" id="GO:0008168">
    <property type="term" value="F:methyltransferase activity"/>
    <property type="evidence" value="ECO:0007669"/>
    <property type="project" value="UniProtKB-KW"/>
</dbReference>
<dbReference type="AlphaFoldDB" id="A0A7C4FEN6"/>
<dbReference type="GO" id="GO:0032259">
    <property type="term" value="P:methylation"/>
    <property type="evidence" value="ECO:0007669"/>
    <property type="project" value="UniProtKB-KW"/>
</dbReference>
<proteinExistence type="inferred from homology"/>
<accession>A0A7C4FEN6</accession>
<dbReference type="GO" id="GO:0006730">
    <property type="term" value="P:one-carbon metabolic process"/>
    <property type="evidence" value="ECO:0007669"/>
    <property type="project" value="InterPro"/>
</dbReference>
<gene>
    <name evidence="4" type="ORF">ENV14_05380</name>
</gene>
<evidence type="ECO:0000256" key="1">
    <source>
        <dbReference type="ARBA" id="ARBA00006230"/>
    </source>
</evidence>
<sequence length="292" mass="32189">MLTYKTQQKVFEIGGVKFGSQAFENPPVLVGTVFYHGHKIVSDPRKGEFDKAKAEELIRNVEEASSKTRVPAVIDVTAESAEAMAKYLEFVVNVTKLPIFIDSPSIDVAKAGFQFAKEAGLLERVAYNSITAKSKDEEYRLLQEYGVKAVVALLYTDRVVDVDARLKALETILSKASAYGIEKLLIDTFVIDIPSLSAACRAMIEVKARYGLPVGMGAHNAASSQKKAFKERFGAEGYKACELTSNLMSIALGADFLLYGPVEAAKEVFPAVYTIYTAYRYLARRKENLIQL</sequence>
<dbReference type="EC" id="2.1.1.86" evidence="4"/>
<keyword evidence="3 4" id="KW-0808">Transferase</keyword>
<name>A0A7C4FEN6_9CREN</name>
<dbReference type="InterPro" id="IPR023467">
    <property type="entry name" value="MeTrfase_MtrH/MtxH"/>
</dbReference>
<reference evidence="4" key="1">
    <citation type="journal article" date="2020" name="mSystems">
        <title>Genome- and Community-Level Interaction Insights into Carbon Utilization and Element Cycling Functions of Hydrothermarchaeota in Hydrothermal Sediment.</title>
        <authorList>
            <person name="Zhou Z."/>
            <person name="Liu Y."/>
            <person name="Xu W."/>
            <person name="Pan J."/>
            <person name="Luo Z.H."/>
            <person name="Li M."/>
        </authorList>
    </citation>
    <scope>NUCLEOTIDE SEQUENCE [LARGE SCALE GENOMIC DNA]</scope>
    <source>
        <strain evidence="4">SpSt-732</strain>
    </source>
</reference>
<dbReference type="Pfam" id="PF02007">
    <property type="entry name" value="MtrH"/>
    <property type="match status" value="1"/>
</dbReference>
<dbReference type="EMBL" id="DTFF01000045">
    <property type="protein sequence ID" value="HGI87805.1"/>
    <property type="molecule type" value="Genomic_DNA"/>
</dbReference>
<protein>
    <submittedName>
        <fullName evidence="4">Tetrahydromethanopterin S-methyltransferase subunit H</fullName>
        <ecNumber evidence="4">2.1.1.86</ecNumber>
    </submittedName>
</protein>
<keyword evidence="2 4" id="KW-0489">Methyltransferase</keyword>
<dbReference type="SUPFAM" id="SSF51717">
    <property type="entry name" value="Dihydropteroate synthetase-like"/>
    <property type="match status" value="1"/>
</dbReference>
<evidence type="ECO:0000256" key="3">
    <source>
        <dbReference type="ARBA" id="ARBA00022679"/>
    </source>
</evidence>
<organism evidence="4">
    <name type="scientific">Ignisphaera aggregans</name>
    <dbReference type="NCBI Taxonomy" id="334771"/>
    <lineage>
        <taxon>Archaea</taxon>
        <taxon>Thermoproteota</taxon>
        <taxon>Thermoprotei</taxon>
        <taxon>Desulfurococcales</taxon>
        <taxon>Desulfurococcaceae</taxon>
        <taxon>Ignisphaera</taxon>
    </lineage>
</organism>
<dbReference type="InterPro" id="IPR011005">
    <property type="entry name" value="Dihydropteroate_synth-like_sf"/>
</dbReference>
<dbReference type="Gene3D" id="3.20.20.20">
    <property type="entry name" value="Dihydropteroate synthase-like"/>
    <property type="match status" value="1"/>
</dbReference>
<comment type="similarity">
    <text evidence="1">Belongs to the MtrH family.</text>
</comment>